<dbReference type="SUPFAM" id="SSF53335">
    <property type="entry name" value="S-adenosyl-L-methionine-dependent methyltransferases"/>
    <property type="match status" value="1"/>
</dbReference>
<keyword evidence="2" id="KW-0808">Transferase</keyword>
<dbReference type="PANTHER" id="PTHR10509">
    <property type="entry name" value="O-METHYLTRANSFERASE-RELATED"/>
    <property type="match status" value="1"/>
</dbReference>
<name>A0ABW2PBW2_9ACTN</name>
<dbReference type="InterPro" id="IPR029063">
    <property type="entry name" value="SAM-dependent_MTases_sf"/>
</dbReference>
<protein>
    <submittedName>
        <fullName evidence="4">DUF2218 domain-containing protein</fullName>
    </submittedName>
</protein>
<reference evidence="5" key="1">
    <citation type="journal article" date="2019" name="Int. J. Syst. Evol. Microbiol.">
        <title>The Global Catalogue of Microorganisms (GCM) 10K type strain sequencing project: providing services to taxonomists for standard genome sequencing and annotation.</title>
        <authorList>
            <consortium name="The Broad Institute Genomics Platform"/>
            <consortium name="The Broad Institute Genome Sequencing Center for Infectious Disease"/>
            <person name="Wu L."/>
            <person name="Ma J."/>
        </authorList>
    </citation>
    <scope>NUCLEOTIDE SEQUENCE [LARGE SCALE GENOMIC DNA]</scope>
    <source>
        <strain evidence="5">CECT 7649</strain>
    </source>
</reference>
<dbReference type="Pfam" id="PF09981">
    <property type="entry name" value="DUF2218"/>
    <property type="match status" value="1"/>
</dbReference>
<gene>
    <name evidence="4" type="ORF">ACFQSB_32010</name>
</gene>
<evidence type="ECO:0000313" key="4">
    <source>
        <dbReference type="EMBL" id="MFC7386874.1"/>
    </source>
</evidence>
<sequence>MPYSTASVATERPGRYIKQLVSHMGHKTTTEISGDGRGVITLKRGRCVLTPTGVAIEMIATAGDAESLEQVQEVVTRHLLRFATQEELAVKWSAPVGAEEMVIVDPLIGDYVTTQCTPADEVLQELTAKTRETTGGSWTMQVSHDEGAFLTMLARMVGARQAVEVGVFTGYSSICIARGLAEGGRLLACDVSEEWTSVARSYWERAGVADRIDLKIAPAAETLRALPEERSIDFAFIDADKVSYPVYYEEIVRRLRPGGLVVLDNVFLGGRVVDPAYEEEHHVAVRALNDAIVADDRVESVMLSVRDGVTIARRL</sequence>
<evidence type="ECO:0000313" key="5">
    <source>
        <dbReference type="Proteomes" id="UP001596496"/>
    </source>
</evidence>
<dbReference type="CDD" id="cd02440">
    <property type="entry name" value="AdoMet_MTases"/>
    <property type="match status" value="1"/>
</dbReference>
<evidence type="ECO:0000256" key="3">
    <source>
        <dbReference type="ARBA" id="ARBA00022691"/>
    </source>
</evidence>
<dbReference type="Pfam" id="PF01596">
    <property type="entry name" value="Methyltransf_3"/>
    <property type="match status" value="1"/>
</dbReference>
<keyword evidence="5" id="KW-1185">Reference proteome</keyword>
<proteinExistence type="predicted"/>
<keyword evidence="3" id="KW-0949">S-adenosyl-L-methionine</keyword>
<keyword evidence="1" id="KW-0489">Methyltransferase</keyword>
<dbReference type="PANTHER" id="PTHR10509:SF14">
    <property type="entry name" value="CAFFEOYL-COA O-METHYLTRANSFERASE 3-RELATED"/>
    <property type="match status" value="1"/>
</dbReference>
<dbReference type="RefSeq" id="WP_380830585.1">
    <property type="nucleotide sequence ID" value="NZ_JBHTCG010000031.1"/>
</dbReference>
<dbReference type="Gene3D" id="3.40.50.150">
    <property type="entry name" value="Vaccinia Virus protein VP39"/>
    <property type="match status" value="1"/>
</dbReference>
<accession>A0ABW2PBW2</accession>
<dbReference type="Gene3D" id="3.30.310.50">
    <property type="entry name" value="Alpha-D-phosphohexomutase, C-terminal domain"/>
    <property type="match status" value="1"/>
</dbReference>
<comment type="caution">
    <text evidence="4">The sequence shown here is derived from an EMBL/GenBank/DDBJ whole genome shotgun (WGS) entry which is preliminary data.</text>
</comment>
<dbReference type="InterPro" id="IPR050362">
    <property type="entry name" value="Cation-dep_OMT"/>
</dbReference>
<evidence type="ECO:0000256" key="2">
    <source>
        <dbReference type="ARBA" id="ARBA00022679"/>
    </source>
</evidence>
<evidence type="ECO:0000256" key="1">
    <source>
        <dbReference type="ARBA" id="ARBA00022603"/>
    </source>
</evidence>
<dbReference type="PROSITE" id="PS51682">
    <property type="entry name" value="SAM_OMT_I"/>
    <property type="match status" value="1"/>
</dbReference>
<dbReference type="InterPro" id="IPR014543">
    <property type="entry name" value="UCP028291"/>
</dbReference>
<dbReference type="InterPro" id="IPR002935">
    <property type="entry name" value="SAM_O-MeTrfase"/>
</dbReference>
<organism evidence="4 5">
    <name type="scientific">Sphaerisporangium rhizosphaerae</name>
    <dbReference type="NCBI Taxonomy" id="2269375"/>
    <lineage>
        <taxon>Bacteria</taxon>
        <taxon>Bacillati</taxon>
        <taxon>Actinomycetota</taxon>
        <taxon>Actinomycetes</taxon>
        <taxon>Streptosporangiales</taxon>
        <taxon>Streptosporangiaceae</taxon>
        <taxon>Sphaerisporangium</taxon>
    </lineage>
</organism>
<dbReference type="EMBL" id="JBHTCG010000031">
    <property type="protein sequence ID" value="MFC7386874.1"/>
    <property type="molecule type" value="Genomic_DNA"/>
</dbReference>
<dbReference type="Proteomes" id="UP001596496">
    <property type="component" value="Unassembled WGS sequence"/>
</dbReference>